<dbReference type="RefSeq" id="WP_302049511.1">
    <property type="nucleotide sequence ID" value="NZ_JAMJEV010000016.1"/>
</dbReference>
<evidence type="ECO:0000313" key="2">
    <source>
        <dbReference type="EMBL" id="MDO0824655.1"/>
    </source>
</evidence>
<dbReference type="EMBL" id="JAMJEV010000016">
    <property type="protein sequence ID" value="MDO0824655.1"/>
    <property type="molecule type" value="Genomic_DNA"/>
</dbReference>
<keyword evidence="2" id="KW-0808">Transferase</keyword>
<dbReference type="SUPFAM" id="SSF53335">
    <property type="entry name" value="S-adenosyl-L-methionine-dependent methyltransferases"/>
    <property type="match status" value="1"/>
</dbReference>
<feature type="domain" description="Methyltransferase" evidence="1">
    <location>
        <begin position="24"/>
        <end position="146"/>
    </location>
</feature>
<reference evidence="2" key="1">
    <citation type="submission" date="2022-05" db="EMBL/GenBank/DDBJ databases">
        <title>Expanded diversity of anoxic marine methylotrophy in a Black Sea sulfate reducing microorganism.</title>
        <authorList>
            <person name="Fischer P.Q."/>
            <person name="Stams A.J.M."/>
            <person name="Villanueva L."/>
            <person name="Sousa D.Z."/>
        </authorList>
    </citation>
    <scope>NUCLEOTIDE SEQUENCE</scope>
    <source>
        <strain evidence="2">P130</strain>
    </source>
</reference>
<gene>
    <name evidence="2" type="ORF">M8H41_17615</name>
</gene>
<comment type="caution">
    <text evidence="2">The sequence shown here is derived from an EMBL/GenBank/DDBJ whole genome shotgun (WGS) entry which is preliminary data.</text>
</comment>
<dbReference type="GO" id="GO:0008168">
    <property type="term" value="F:methyltransferase activity"/>
    <property type="evidence" value="ECO:0007669"/>
    <property type="project" value="UniProtKB-KW"/>
</dbReference>
<dbReference type="CDD" id="cd02440">
    <property type="entry name" value="AdoMet_MTases"/>
    <property type="match status" value="1"/>
</dbReference>
<dbReference type="InterPro" id="IPR029063">
    <property type="entry name" value="SAM-dependent_MTases_sf"/>
</dbReference>
<dbReference type="PANTHER" id="PTHR42912">
    <property type="entry name" value="METHYLTRANSFERASE"/>
    <property type="match status" value="1"/>
</dbReference>
<dbReference type="GO" id="GO:0032259">
    <property type="term" value="P:methylation"/>
    <property type="evidence" value="ECO:0007669"/>
    <property type="project" value="UniProtKB-KW"/>
</dbReference>
<protein>
    <submittedName>
        <fullName evidence="2">Class I SAM-dependent methyltransferase</fullName>
    </submittedName>
</protein>
<proteinExistence type="predicted"/>
<sequence>MADLTCRKKEAWESLLIKYVGRGENLQVLDVGTGDGFLAILLAGLDYSVTAIEPHPDRLEQARKNVEASGKNIRFLRAEAHAIDLPNESVDVIVSRNAMGLSLHPKEVYQEWFRLLKPAGKVLVFDSNWYLRLNNPELKRQCDKYRHLAIKKGYQDKIISKQPVSDAIARKMPLSLERRPLWDHGAFRRCGFQQILYHPTPMFAICAIK</sequence>
<dbReference type="Proteomes" id="UP001176021">
    <property type="component" value="Unassembled WGS sequence"/>
</dbReference>
<dbReference type="InterPro" id="IPR050508">
    <property type="entry name" value="Methyltransf_Superfamily"/>
</dbReference>
<keyword evidence="3" id="KW-1185">Reference proteome</keyword>
<dbReference type="InterPro" id="IPR025714">
    <property type="entry name" value="Methyltranfer_dom"/>
</dbReference>
<name>A0ABT8QVK0_9FIRM</name>
<dbReference type="PANTHER" id="PTHR42912:SF80">
    <property type="entry name" value="METHYLTRANSFERASE DOMAIN-CONTAINING PROTEIN"/>
    <property type="match status" value="1"/>
</dbReference>
<dbReference type="Gene3D" id="3.40.50.150">
    <property type="entry name" value="Vaccinia Virus protein VP39"/>
    <property type="match status" value="1"/>
</dbReference>
<keyword evidence="2" id="KW-0489">Methyltransferase</keyword>
<accession>A0ABT8QVK0</accession>
<evidence type="ECO:0000259" key="1">
    <source>
        <dbReference type="Pfam" id="PF13847"/>
    </source>
</evidence>
<organism evidence="2 3">
    <name type="scientific">Desulfosporosinus nitroreducens</name>
    <dbReference type="NCBI Taxonomy" id="2018668"/>
    <lineage>
        <taxon>Bacteria</taxon>
        <taxon>Bacillati</taxon>
        <taxon>Bacillota</taxon>
        <taxon>Clostridia</taxon>
        <taxon>Eubacteriales</taxon>
        <taxon>Desulfitobacteriaceae</taxon>
        <taxon>Desulfosporosinus</taxon>
    </lineage>
</organism>
<evidence type="ECO:0000313" key="3">
    <source>
        <dbReference type="Proteomes" id="UP001176021"/>
    </source>
</evidence>
<dbReference type="Pfam" id="PF13847">
    <property type="entry name" value="Methyltransf_31"/>
    <property type="match status" value="1"/>
</dbReference>